<proteinExistence type="predicted"/>
<keyword evidence="2" id="KW-1185">Reference proteome</keyword>
<evidence type="ECO:0000313" key="2">
    <source>
        <dbReference type="Proteomes" id="UP000655044"/>
    </source>
</evidence>
<sequence>MPPYVERIKIRDIRSVTRRRAPGDAKVVDLRAYTGRNVIRFPHPSGPTPAA</sequence>
<protein>
    <submittedName>
        <fullName evidence="1">Uncharacterized protein</fullName>
    </submittedName>
</protein>
<comment type="caution">
    <text evidence="1">The sequence shown here is derived from an EMBL/GenBank/DDBJ whole genome shotgun (WGS) entry which is preliminary data.</text>
</comment>
<name>A0A8J3WEN6_PLARO</name>
<evidence type="ECO:0000313" key="1">
    <source>
        <dbReference type="EMBL" id="GIH85141.1"/>
    </source>
</evidence>
<gene>
    <name evidence="1" type="ORF">Pro02_35490</name>
</gene>
<organism evidence="1 2">
    <name type="scientific">Planobispora rosea</name>
    <dbReference type="NCBI Taxonomy" id="35762"/>
    <lineage>
        <taxon>Bacteria</taxon>
        <taxon>Bacillati</taxon>
        <taxon>Actinomycetota</taxon>
        <taxon>Actinomycetes</taxon>
        <taxon>Streptosporangiales</taxon>
        <taxon>Streptosporangiaceae</taxon>
        <taxon>Planobispora</taxon>
    </lineage>
</organism>
<reference evidence="1" key="1">
    <citation type="submission" date="2021-01" db="EMBL/GenBank/DDBJ databases">
        <title>Whole genome shotgun sequence of Planobispora rosea NBRC 15558.</title>
        <authorList>
            <person name="Komaki H."/>
            <person name="Tamura T."/>
        </authorList>
    </citation>
    <scope>NUCLEOTIDE SEQUENCE</scope>
    <source>
        <strain evidence="1">NBRC 15558</strain>
    </source>
</reference>
<accession>A0A8J3WEN6</accession>
<dbReference type="AlphaFoldDB" id="A0A8J3WEN6"/>
<dbReference type="EMBL" id="BOOI01000032">
    <property type="protein sequence ID" value="GIH85141.1"/>
    <property type="molecule type" value="Genomic_DNA"/>
</dbReference>
<dbReference type="Proteomes" id="UP000655044">
    <property type="component" value="Unassembled WGS sequence"/>
</dbReference>